<reference evidence="1 2" key="1">
    <citation type="journal article" date="2018" name="Front. Plant Sci.">
        <title>Red Clover (Trifolium pratense) and Zigzag Clover (T. medium) - A Picture of Genomic Similarities and Differences.</title>
        <authorList>
            <person name="Dluhosova J."/>
            <person name="Istvanek J."/>
            <person name="Nedelnik J."/>
            <person name="Repkova J."/>
        </authorList>
    </citation>
    <scope>NUCLEOTIDE SEQUENCE [LARGE SCALE GENOMIC DNA]</scope>
    <source>
        <strain evidence="2">cv. 10/8</strain>
        <tissue evidence="1">Leaf</tissue>
    </source>
</reference>
<dbReference type="EMBL" id="LXQA010034640">
    <property type="protein sequence ID" value="MCH97320.1"/>
    <property type="molecule type" value="Genomic_DNA"/>
</dbReference>
<comment type="caution">
    <text evidence="1">The sequence shown here is derived from an EMBL/GenBank/DDBJ whole genome shotgun (WGS) entry which is preliminary data.</text>
</comment>
<feature type="non-terminal residue" evidence="1">
    <location>
        <position position="1"/>
    </location>
</feature>
<name>A0A392NBY8_9FABA</name>
<evidence type="ECO:0000313" key="2">
    <source>
        <dbReference type="Proteomes" id="UP000265520"/>
    </source>
</evidence>
<keyword evidence="2" id="KW-1185">Reference proteome</keyword>
<keyword evidence="1" id="KW-0808">Transferase</keyword>
<accession>A0A392NBY8</accession>
<evidence type="ECO:0000313" key="1">
    <source>
        <dbReference type="EMBL" id="MCH97320.1"/>
    </source>
</evidence>
<dbReference type="GO" id="GO:0008168">
    <property type="term" value="F:methyltransferase activity"/>
    <property type="evidence" value="ECO:0007669"/>
    <property type="project" value="UniProtKB-KW"/>
</dbReference>
<organism evidence="1 2">
    <name type="scientific">Trifolium medium</name>
    <dbReference type="NCBI Taxonomy" id="97028"/>
    <lineage>
        <taxon>Eukaryota</taxon>
        <taxon>Viridiplantae</taxon>
        <taxon>Streptophyta</taxon>
        <taxon>Embryophyta</taxon>
        <taxon>Tracheophyta</taxon>
        <taxon>Spermatophyta</taxon>
        <taxon>Magnoliopsida</taxon>
        <taxon>eudicotyledons</taxon>
        <taxon>Gunneridae</taxon>
        <taxon>Pentapetalae</taxon>
        <taxon>rosids</taxon>
        <taxon>fabids</taxon>
        <taxon>Fabales</taxon>
        <taxon>Fabaceae</taxon>
        <taxon>Papilionoideae</taxon>
        <taxon>50 kb inversion clade</taxon>
        <taxon>NPAAA clade</taxon>
        <taxon>Hologalegina</taxon>
        <taxon>IRL clade</taxon>
        <taxon>Trifolieae</taxon>
        <taxon>Trifolium</taxon>
    </lineage>
</organism>
<dbReference type="AlphaFoldDB" id="A0A392NBY8"/>
<protein>
    <submittedName>
        <fullName evidence="1">Putative histone-lysine N-methyltransferase suvh protein</fullName>
    </submittedName>
</protein>
<dbReference type="Proteomes" id="UP000265520">
    <property type="component" value="Unassembled WGS sequence"/>
</dbReference>
<keyword evidence="1" id="KW-0489">Methyltransferase</keyword>
<sequence length="68" mass="7801">KQESSLEVVVGKMKENSGDEERVSNLSMKDKIHLCGVMRTTRMIYDLLCLLASDVKEKRMDEDKRLVA</sequence>
<proteinExistence type="predicted"/>
<dbReference type="GO" id="GO:0032259">
    <property type="term" value="P:methylation"/>
    <property type="evidence" value="ECO:0007669"/>
    <property type="project" value="UniProtKB-KW"/>
</dbReference>